<dbReference type="Proteomes" id="UP000030763">
    <property type="component" value="Unassembled WGS sequence"/>
</dbReference>
<dbReference type="Gene3D" id="2.40.50.730">
    <property type="match status" value="1"/>
</dbReference>
<dbReference type="GeneID" id="25337099"/>
<sequence length="240" mass="24316">MAGAAAVRGGAVASGGSPSEMTSSVLGFEKSGPSRAAAEDVWARLLKSWRREDTPKGCNQLRGTGEEDLIFFQLDVAAATAFRHSVPETILQRPLKLQQEGLSNGAGSATAMAPGAAAGVNGTPGGSAGAPVRPPPSIVTASSLCAAEAARGNTTFPMVRLYGVTAGGQSVMCNVHGFFPYCYFECPGPLAAAMRAAAPVAAAPGGYGASAAAQGSCGWQQNAVTEALRTTIDVCHYYCS</sequence>
<keyword evidence="2" id="KW-0548">Nucleotidyltransferase</keyword>
<feature type="compositionally biased region" description="Low complexity" evidence="1">
    <location>
        <begin position="1"/>
        <end position="17"/>
    </location>
</feature>
<dbReference type="OrthoDB" id="2414538at2759"/>
<evidence type="ECO:0000313" key="3">
    <source>
        <dbReference type="Proteomes" id="UP000030763"/>
    </source>
</evidence>
<organism evidence="2 3">
    <name type="scientific">Eimeria maxima</name>
    <name type="common">Coccidian parasite</name>
    <dbReference type="NCBI Taxonomy" id="5804"/>
    <lineage>
        <taxon>Eukaryota</taxon>
        <taxon>Sar</taxon>
        <taxon>Alveolata</taxon>
        <taxon>Apicomplexa</taxon>
        <taxon>Conoidasida</taxon>
        <taxon>Coccidia</taxon>
        <taxon>Eucoccidiorida</taxon>
        <taxon>Eimeriorina</taxon>
        <taxon>Eimeriidae</taxon>
        <taxon>Eimeria</taxon>
    </lineage>
</organism>
<evidence type="ECO:0000313" key="2">
    <source>
        <dbReference type="EMBL" id="CDJ60501.1"/>
    </source>
</evidence>
<keyword evidence="2" id="KW-0808">Transferase</keyword>
<gene>
    <name evidence="2" type="ORF">EMWEY_00031130</name>
</gene>
<feature type="region of interest" description="Disordered" evidence="1">
    <location>
        <begin position="1"/>
        <end position="27"/>
    </location>
</feature>
<protein>
    <submittedName>
        <fullName evidence="2">DNA polymerase, related</fullName>
        <ecNumber evidence="2">2.7.7.7</ecNumber>
    </submittedName>
</protein>
<reference evidence="2" key="2">
    <citation type="submission" date="2013-10" db="EMBL/GenBank/DDBJ databases">
        <authorList>
            <person name="Aslett M."/>
        </authorList>
    </citation>
    <scope>NUCLEOTIDE SEQUENCE [LARGE SCALE GENOMIC DNA]</scope>
    <source>
        <strain evidence="2">Weybridge</strain>
    </source>
</reference>
<name>U6M8Z2_EIMMA</name>
<accession>U6M8Z2</accession>
<dbReference type="AlphaFoldDB" id="U6M8Z2"/>
<dbReference type="VEuPathDB" id="ToxoDB:EMWEY_00031130"/>
<dbReference type="EC" id="2.7.7.7" evidence="2"/>
<dbReference type="InterPro" id="IPR012337">
    <property type="entry name" value="RNaseH-like_sf"/>
</dbReference>
<dbReference type="EMBL" id="HG721861">
    <property type="protein sequence ID" value="CDJ60501.1"/>
    <property type="molecule type" value="Genomic_DNA"/>
</dbReference>
<dbReference type="SUPFAM" id="SSF53098">
    <property type="entry name" value="Ribonuclease H-like"/>
    <property type="match status" value="1"/>
</dbReference>
<dbReference type="RefSeq" id="XP_013337151.1">
    <property type="nucleotide sequence ID" value="XM_013481697.1"/>
</dbReference>
<evidence type="ECO:0000256" key="1">
    <source>
        <dbReference type="SAM" id="MobiDB-lite"/>
    </source>
</evidence>
<dbReference type="GO" id="GO:0003887">
    <property type="term" value="F:DNA-directed DNA polymerase activity"/>
    <property type="evidence" value="ECO:0007669"/>
    <property type="project" value="UniProtKB-EC"/>
</dbReference>
<keyword evidence="3" id="KW-1185">Reference proteome</keyword>
<reference evidence="2" key="1">
    <citation type="submission" date="2013-10" db="EMBL/GenBank/DDBJ databases">
        <title>Genomic analysis of the causative agents of coccidiosis in chickens.</title>
        <authorList>
            <person name="Reid A.J."/>
            <person name="Blake D."/>
            <person name="Billington K."/>
            <person name="Browne H."/>
            <person name="Dunn M."/>
            <person name="Hung S."/>
            <person name="Kawahara F."/>
            <person name="Miranda-Saavedra D."/>
            <person name="Mourier T."/>
            <person name="Nagra H."/>
            <person name="Otto T.D."/>
            <person name="Rawlings N."/>
            <person name="Sanchez A."/>
            <person name="Sanders M."/>
            <person name="Subramaniam C."/>
            <person name="Tay Y."/>
            <person name="Dear P."/>
            <person name="Doerig C."/>
            <person name="Gruber A."/>
            <person name="Parkinson J."/>
            <person name="Shirley M."/>
            <person name="Wan K.L."/>
            <person name="Berriman M."/>
            <person name="Tomley F."/>
            <person name="Pain A."/>
        </authorList>
    </citation>
    <scope>NUCLEOTIDE SEQUENCE [LARGE SCALE GENOMIC DNA]</scope>
    <source>
        <strain evidence="2">Weybridge</strain>
    </source>
</reference>
<proteinExistence type="predicted"/>